<sequence>MESASYISKPSPTLPLFLVSLAISVKEKKRLAHRAKGSPLSHEEVGNLRAAAQNAIKAADATEHYAAAAVAPGSGFCYLPNSQMNKCIFRQNTKYGRGKEKKLAASSVP</sequence>
<evidence type="ECO:0000313" key="1">
    <source>
        <dbReference type="EMBL" id="CDM29560.1"/>
    </source>
</evidence>
<dbReference type="AlphaFoldDB" id="W6PZU0"/>
<proteinExistence type="predicted"/>
<protein>
    <submittedName>
        <fullName evidence="1">Genomic scaffold, ProqFM164S01</fullName>
    </submittedName>
</protein>
<dbReference type="EMBL" id="HG792015">
    <property type="protein sequence ID" value="CDM29560.1"/>
    <property type="molecule type" value="Genomic_DNA"/>
</dbReference>
<reference evidence="1" key="1">
    <citation type="journal article" date="2014" name="Nat. Commun.">
        <title>Multiple recent horizontal transfers of a large genomic region in cheese making fungi.</title>
        <authorList>
            <person name="Cheeseman K."/>
            <person name="Ropars J."/>
            <person name="Renault P."/>
            <person name="Dupont J."/>
            <person name="Gouzy J."/>
            <person name="Branca A."/>
            <person name="Abraham A.L."/>
            <person name="Ceppi M."/>
            <person name="Conseiller E."/>
            <person name="Debuchy R."/>
            <person name="Malagnac F."/>
            <person name="Goarin A."/>
            <person name="Silar P."/>
            <person name="Lacoste S."/>
            <person name="Sallet E."/>
            <person name="Bensimon A."/>
            <person name="Giraud T."/>
            <person name="Brygoo Y."/>
        </authorList>
    </citation>
    <scope>NUCLEOTIDE SEQUENCE [LARGE SCALE GENOMIC DNA]</scope>
    <source>
        <strain evidence="1">FM164</strain>
    </source>
</reference>
<accession>W6PZU0</accession>
<keyword evidence="2" id="KW-1185">Reference proteome</keyword>
<dbReference type="Proteomes" id="UP000030686">
    <property type="component" value="Unassembled WGS sequence"/>
</dbReference>
<gene>
    <name evidence="1" type="ORF">PROQFM164_S01g003372</name>
</gene>
<organism evidence="1 2">
    <name type="scientific">Penicillium roqueforti (strain FM164)</name>
    <dbReference type="NCBI Taxonomy" id="1365484"/>
    <lineage>
        <taxon>Eukaryota</taxon>
        <taxon>Fungi</taxon>
        <taxon>Dikarya</taxon>
        <taxon>Ascomycota</taxon>
        <taxon>Pezizomycotina</taxon>
        <taxon>Eurotiomycetes</taxon>
        <taxon>Eurotiomycetidae</taxon>
        <taxon>Eurotiales</taxon>
        <taxon>Aspergillaceae</taxon>
        <taxon>Penicillium</taxon>
    </lineage>
</organism>
<name>W6PZU0_PENRF</name>
<evidence type="ECO:0000313" key="2">
    <source>
        <dbReference type="Proteomes" id="UP000030686"/>
    </source>
</evidence>